<dbReference type="SUPFAM" id="SSF103378">
    <property type="entry name" value="2-methylcitrate dehydratase PrpD"/>
    <property type="match status" value="1"/>
</dbReference>
<evidence type="ECO:0000256" key="1">
    <source>
        <dbReference type="ARBA" id="ARBA00006174"/>
    </source>
</evidence>
<evidence type="ECO:0000259" key="3">
    <source>
        <dbReference type="Pfam" id="PF19305"/>
    </source>
</evidence>
<reference evidence="4 5" key="1">
    <citation type="submission" date="2016-10" db="EMBL/GenBank/DDBJ databases">
        <authorList>
            <person name="de Groot N.N."/>
        </authorList>
    </citation>
    <scope>NUCLEOTIDE SEQUENCE [LARGE SCALE GENOMIC DNA]</scope>
    <source>
        <strain evidence="4 5">DSM 23995</strain>
    </source>
</reference>
<accession>A0A1I2DJP8</accession>
<dbReference type="Gene3D" id="3.30.1330.120">
    <property type="entry name" value="2-methylcitrate dehydratase PrpD"/>
    <property type="match status" value="1"/>
</dbReference>
<dbReference type="EMBL" id="FONT01000004">
    <property type="protein sequence ID" value="SFE80531.1"/>
    <property type="molecule type" value="Genomic_DNA"/>
</dbReference>
<dbReference type="AlphaFoldDB" id="A0A1I2DJP8"/>
<dbReference type="PANTHER" id="PTHR16943:SF8">
    <property type="entry name" value="2-METHYLCITRATE DEHYDRATASE"/>
    <property type="match status" value="1"/>
</dbReference>
<sequence>MIIDEINKFIEDLEYDNLSPTVINMTKHCLLDFIGSSFAGYQSKSAEIVLQSSVFLGEDGECTVIGNGKTFSPLVAAFANGTLASSLDIDDGHRNAVGHPSSVVLPSLLAVVDSTDRIIRGKDFLTAMVAGYEIGIRSGIVMNSNHEQFFYGSGGWAIFGAAAGTSKLLMLKKNQLKNALAISDAFRPTAQCEKSIKAGAMTKESVGWGSTTGLFSTLLAKDGFSGPDGILQDDHLYNIDANHVLYSLGREYKLEDIYFKQYPSCKWSHSSITAAIEIKKEYHPAIEDIEEVLIETFNKAVTLDHVAPETTEAAQYSIPFTVAVALCYGELKPYHISDNNLGDKQVRNIAKKVRIVSNPELEKLFPDKRPARLSIRMANDKVFEKEVHVTRGDPEQPFTLVDIVDKFHALTHPYINKKQRNNIVEQVIHFERINDVTHFTRLLQ</sequence>
<comment type="similarity">
    <text evidence="1">Belongs to the PrpD family.</text>
</comment>
<dbReference type="InterPro" id="IPR042188">
    <property type="entry name" value="MmgE/PrpD_sf_2"/>
</dbReference>
<dbReference type="InterPro" id="IPR042183">
    <property type="entry name" value="MmgE/PrpD_sf_1"/>
</dbReference>
<dbReference type="InterPro" id="IPR045336">
    <property type="entry name" value="MmgE_PrpD_N"/>
</dbReference>
<dbReference type="PANTHER" id="PTHR16943">
    <property type="entry name" value="2-METHYLCITRATE DEHYDRATASE-RELATED"/>
    <property type="match status" value="1"/>
</dbReference>
<dbReference type="InterPro" id="IPR036148">
    <property type="entry name" value="MmgE/PrpD_sf"/>
</dbReference>
<evidence type="ECO:0000313" key="4">
    <source>
        <dbReference type="EMBL" id="SFE80531.1"/>
    </source>
</evidence>
<proteinExistence type="inferred from homology"/>
<dbReference type="STRING" id="930128.SAMN05192532_104106"/>
<name>A0A1I2DJP8_9BACI</name>
<feature type="domain" description="MmgE/PrpD N-terminal" evidence="2">
    <location>
        <begin position="5"/>
        <end position="234"/>
    </location>
</feature>
<dbReference type="GO" id="GO:0016829">
    <property type="term" value="F:lyase activity"/>
    <property type="evidence" value="ECO:0007669"/>
    <property type="project" value="InterPro"/>
</dbReference>
<dbReference type="InterPro" id="IPR005656">
    <property type="entry name" value="MmgE_PrpD"/>
</dbReference>
<keyword evidence="5" id="KW-1185">Reference proteome</keyword>
<dbReference type="Pfam" id="PF19305">
    <property type="entry name" value="MmgE_PrpD_C"/>
    <property type="match status" value="1"/>
</dbReference>
<dbReference type="Proteomes" id="UP000199516">
    <property type="component" value="Unassembled WGS sequence"/>
</dbReference>
<dbReference type="Pfam" id="PF03972">
    <property type="entry name" value="MmgE_PrpD_N"/>
    <property type="match status" value="1"/>
</dbReference>
<dbReference type="InterPro" id="IPR045337">
    <property type="entry name" value="MmgE_PrpD_C"/>
</dbReference>
<evidence type="ECO:0000313" key="5">
    <source>
        <dbReference type="Proteomes" id="UP000199516"/>
    </source>
</evidence>
<evidence type="ECO:0000259" key="2">
    <source>
        <dbReference type="Pfam" id="PF03972"/>
    </source>
</evidence>
<feature type="domain" description="MmgE/PrpD C-terminal" evidence="3">
    <location>
        <begin position="262"/>
        <end position="428"/>
    </location>
</feature>
<dbReference type="OrthoDB" id="9791416at2"/>
<gene>
    <name evidence="4" type="ORF">SAMN05192532_104106</name>
</gene>
<protein>
    <submittedName>
        <fullName evidence="4">2-methylcitrate dehydratase PrpD</fullName>
    </submittedName>
</protein>
<dbReference type="RefSeq" id="WP_091661255.1">
    <property type="nucleotide sequence ID" value="NZ_FONT01000004.1"/>
</dbReference>
<organism evidence="4 5">
    <name type="scientific">Alteribacillus iranensis</name>
    <dbReference type="NCBI Taxonomy" id="930128"/>
    <lineage>
        <taxon>Bacteria</taxon>
        <taxon>Bacillati</taxon>
        <taxon>Bacillota</taxon>
        <taxon>Bacilli</taxon>
        <taxon>Bacillales</taxon>
        <taxon>Bacillaceae</taxon>
        <taxon>Alteribacillus</taxon>
    </lineage>
</organism>
<dbReference type="Gene3D" id="1.10.4100.10">
    <property type="entry name" value="2-methylcitrate dehydratase PrpD"/>
    <property type="match status" value="1"/>
</dbReference>